<evidence type="ECO:0000256" key="6">
    <source>
        <dbReference type="HAMAP-Rule" id="MF_01216"/>
    </source>
</evidence>
<name>A0ABR5EK84_LACLC</name>
<dbReference type="EC" id="1.6.5.-" evidence="6"/>
<dbReference type="Pfam" id="PF02525">
    <property type="entry name" value="Flavodoxin_2"/>
    <property type="match status" value="1"/>
</dbReference>
<evidence type="ECO:0000259" key="7">
    <source>
        <dbReference type="Pfam" id="PF02525"/>
    </source>
</evidence>
<evidence type="ECO:0000256" key="4">
    <source>
        <dbReference type="ARBA" id="ARBA00023027"/>
    </source>
</evidence>
<dbReference type="EC" id="1.7.1.17" evidence="6"/>
<comment type="similarity">
    <text evidence="6">Belongs to the azoreductase type 1 family.</text>
</comment>
<dbReference type="HAMAP" id="MF_01216">
    <property type="entry name" value="Azoreductase_type1"/>
    <property type="match status" value="1"/>
</dbReference>
<feature type="domain" description="Flavodoxin-like fold" evidence="7">
    <location>
        <begin position="30"/>
        <end position="241"/>
    </location>
</feature>
<comment type="caution">
    <text evidence="6">Lacks conserved residue(s) required for the propagation of feature annotation.</text>
</comment>
<gene>
    <name evidence="6" type="primary">azoR</name>
    <name evidence="8" type="ORF">VN93_0078</name>
</gene>
<evidence type="ECO:0000313" key="9">
    <source>
        <dbReference type="Proteomes" id="UP000034513"/>
    </source>
</evidence>
<dbReference type="EMBL" id="LAVW01000002">
    <property type="protein sequence ID" value="KKW75001.1"/>
    <property type="molecule type" value="Genomic_DNA"/>
</dbReference>
<evidence type="ECO:0000313" key="8">
    <source>
        <dbReference type="EMBL" id="KKW75001.1"/>
    </source>
</evidence>
<comment type="catalytic activity">
    <reaction evidence="5">
        <text>N,N-dimethyl-1,4-phenylenediamine + anthranilate + 2 NAD(+) = 2-(4-dimethylaminophenyl)diazenylbenzoate + 2 NADH + 2 H(+)</text>
        <dbReference type="Rhea" id="RHEA:55872"/>
        <dbReference type="ChEBI" id="CHEBI:15378"/>
        <dbReference type="ChEBI" id="CHEBI:15783"/>
        <dbReference type="ChEBI" id="CHEBI:16567"/>
        <dbReference type="ChEBI" id="CHEBI:57540"/>
        <dbReference type="ChEBI" id="CHEBI:57945"/>
        <dbReference type="ChEBI" id="CHEBI:71579"/>
        <dbReference type="EC" id="1.7.1.17"/>
    </reaction>
    <physiologicalReaction direction="right-to-left" evidence="5">
        <dbReference type="Rhea" id="RHEA:55874"/>
    </physiologicalReaction>
</comment>
<evidence type="ECO:0000256" key="5">
    <source>
        <dbReference type="ARBA" id="ARBA00048542"/>
    </source>
</evidence>
<keyword evidence="2 6" id="KW-0288">FMN</keyword>
<dbReference type="PANTHER" id="PTHR43741">
    <property type="entry name" value="FMN-DEPENDENT NADH-AZOREDUCTASE 1"/>
    <property type="match status" value="1"/>
</dbReference>
<keyword evidence="1 6" id="KW-0285">Flavoprotein</keyword>
<keyword evidence="3 6" id="KW-0560">Oxidoreductase</keyword>
<keyword evidence="4 6" id="KW-0520">NAD</keyword>
<dbReference type="Gene3D" id="3.40.50.360">
    <property type="match status" value="1"/>
</dbReference>
<evidence type="ECO:0000256" key="2">
    <source>
        <dbReference type="ARBA" id="ARBA00022643"/>
    </source>
</evidence>
<comment type="catalytic activity">
    <reaction evidence="6">
        <text>2 a quinone + NADH + H(+) = 2 a 1,4-benzosemiquinone + NAD(+)</text>
        <dbReference type="Rhea" id="RHEA:65952"/>
        <dbReference type="ChEBI" id="CHEBI:15378"/>
        <dbReference type="ChEBI" id="CHEBI:57540"/>
        <dbReference type="ChEBI" id="CHEBI:57945"/>
        <dbReference type="ChEBI" id="CHEBI:132124"/>
        <dbReference type="ChEBI" id="CHEBI:134225"/>
    </reaction>
</comment>
<dbReference type="PANTHER" id="PTHR43741:SF4">
    <property type="entry name" value="FMN-DEPENDENT NADH:QUINONE OXIDOREDUCTASE"/>
    <property type="match status" value="1"/>
</dbReference>
<dbReference type="Proteomes" id="UP000034513">
    <property type="component" value="Unassembled WGS sequence"/>
</dbReference>
<proteinExistence type="inferred from homology"/>
<organism evidence="8 9">
    <name type="scientific">Lactococcus lactis subsp. cremoris</name>
    <name type="common">Streptococcus cremoris</name>
    <dbReference type="NCBI Taxonomy" id="1359"/>
    <lineage>
        <taxon>Bacteria</taxon>
        <taxon>Bacillati</taxon>
        <taxon>Bacillota</taxon>
        <taxon>Bacilli</taxon>
        <taxon>Lactobacillales</taxon>
        <taxon>Streptococcaceae</taxon>
        <taxon>Lactococcus</taxon>
    </lineage>
</organism>
<dbReference type="InterPro" id="IPR003680">
    <property type="entry name" value="Flavodoxin_fold"/>
</dbReference>
<comment type="function">
    <text evidence="6">Quinone reductase that provides resistance to thiol-specific stress caused by electrophilic quinones.</text>
</comment>
<evidence type="ECO:0000256" key="1">
    <source>
        <dbReference type="ARBA" id="ARBA00022630"/>
    </source>
</evidence>
<comment type="subunit">
    <text evidence="6">Homodimer.</text>
</comment>
<reference evidence="8 9" key="1">
    <citation type="submission" date="2015-04" db="EMBL/GenBank/DDBJ databases">
        <title>Evaluation of non-dairy Lactococcus lactis with potential dairy applications reveals extensive phenotype-genotype disparity.</title>
        <authorList>
            <person name="Cavanagh D."/>
            <person name="Casey A."/>
            <person name="Altermann E."/>
            <person name="Cotter P."/>
            <person name="Fitzgerald G.F."/>
            <person name="McAuliffe O."/>
        </authorList>
    </citation>
    <scope>NUCLEOTIDE SEQUENCE [LARGE SCALE GENOMIC DNA]</scope>
    <source>
        <strain evidence="8 9">DPC6856</strain>
    </source>
</reference>
<keyword evidence="9" id="KW-1185">Reference proteome</keyword>
<sequence length="247" mass="28899">MFSFILKVSYFVTFMLYNYFIKRNEELSLKTLLINAHPDFNNLNHFSNQLQELFLANYKSQFSEDDLTIFNLYDLDGNLPRIEQNQLLKIWDKKAAGEKLSADELNIAQTSERLLKEFKEHHRLVIVTPLHNFNITSRLKDYIDNILIARETFKYLDSPDEKGKVSTGLMTDDYRALLLFASGSVYSENNFYQDLDFAPQYLKMIFSEIMGFDTFEIVRAEGTATLAKNEILDKAKENLDKALKNFY</sequence>
<comment type="function">
    <text evidence="6">Also exhibits azoreductase activity. Catalyzes the reductive cleavage of the azo bond in aromatic azo compounds to the corresponding amines.</text>
</comment>
<dbReference type="InterPro" id="IPR029039">
    <property type="entry name" value="Flavoprotein-like_sf"/>
</dbReference>
<dbReference type="InterPro" id="IPR023048">
    <property type="entry name" value="NADH:quinone_OxRdtase_FMN_depd"/>
</dbReference>
<comment type="caution">
    <text evidence="8">The sequence shown here is derived from an EMBL/GenBank/DDBJ whole genome shotgun (WGS) entry which is preliminary data.</text>
</comment>
<protein>
    <recommendedName>
        <fullName evidence="6">FMN dependent NADH:quinone oxidoreductase</fullName>
        <ecNumber evidence="6">1.6.5.-</ecNumber>
    </recommendedName>
    <alternativeName>
        <fullName evidence="6">Azo-dye reductase</fullName>
    </alternativeName>
    <alternativeName>
        <fullName evidence="6">FMN-dependent NADH-azo compound oxidoreductase</fullName>
    </alternativeName>
    <alternativeName>
        <fullName evidence="6">FMN-dependent NADH-azoreductase</fullName>
        <ecNumber evidence="6">1.7.1.17</ecNumber>
    </alternativeName>
</protein>
<dbReference type="SUPFAM" id="SSF52218">
    <property type="entry name" value="Flavoproteins"/>
    <property type="match status" value="1"/>
</dbReference>
<comment type="cofactor">
    <cofactor evidence="6">
        <name>FMN</name>
        <dbReference type="ChEBI" id="CHEBI:58210"/>
    </cofactor>
    <text evidence="6">Binds 1 FMN per subunit.</text>
</comment>
<evidence type="ECO:0000256" key="3">
    <source>
        <dbReference type="ARBA" id="ARBA00023002"/>
    </source>
</evidence>
<dbReference type="InterPro" id="IPR050104">
    <property type="entry name" value="FMN-dep_NADH:Q_OxRdtase_AzoR1"/>
</dbReference>
<accession>A0ABR5EK84</accession>